<dbReference type="AlphaFoldDB" id="A0A940YLW7"/>
<sequence>SRHTGPRGQGRHDGSVQHGLSASAARRARCRPSGSADKRYLLDSQQPLRAVEDHMTTQEKELEPQHLDELRLAKQLLENPGFAIKASNLLGKPIEKGIELLPATWQDRVGEFTRDALMVALKGAVLTMGKAETDSYPWWHKAAATITGAAGGFFGLPALAIELPVSTTIMCRSIADIARSNGESLTDVQTKLACIEVFALGGPGSKDDASETAYFAMRTALGRAVTEVTEYLATHTIAEEGAPALVRLVVLVASRFQVQVTEKAAAQAIPVIGAISGGAINYLFMDHFQDMSRGHFTVRRLERIYGPHAVKLAYERI</sequence>
<dbReference type="Pfam" id="PF12787">
    <property type="entry name" value="EcsC"/>
    <property type="match status" value="1"/>
</dbReference>
<dbReference type="PANTHER" id="PTHR41260:SF1">
    <property type="entry name" value="PROTEIN ECSC"/>
    <property type="match status" value="1"/>
</dbReference>
<protein>
    <submittedName>
        <fullName evidence="2">EcsC family protein</fullName>
    </submittedName>
</protein>
<dbReference type="Proteomes" id="UP000678374">
    <property type="component" value="Unassembled WGS sequence"/>
</dbReference>
<feature type="region of interest" description="Disordered" evidence="1">
    <location>
        <begin position="1"/>
        <end position="43"/>
    </location>
</feature>
<name>A0A940YLW7_9BURK</name>
<dbReference type="EMBL" id="JAGQDE010000057">
    <property type="protein sequence ID" value="MBQ0962019.1"/>
    <property type="molecule type" value="Genomic_DNA"/>
</dbReference>
<comment type="caution">
    <text evidence="2">The sequence shown here is derived from an EMBL/GenBank/DDBJ whole genome shotgun (WGS) entry which is preliminary data.</text>
</comment>
<keyword evidence="3" id="KW-1185">Reference proteome</keyword>
<feature type="non-terminal residue" evidence="2">
    <location>
        <position position="1"/>
    </location>
</feature>
<gene>
    <name evidence="2" type="ORF">KAK06_23990</name>
</gene>
<dbReference type="InterPro" id="IPR024787">
    <property type="entry name" value="EcsC"/>
</dbReference>
<evidence type="ECO:0000256" key="1">
    <source>
        <dbReference type="SAM" id="MobiDB-lite"/>
    </source>
</evidence>
<proteinExistence type="predicted"/>
<feature type="compositionally biased region" description="Low complexity" evidence="1">
    <location>
        <begin position="21"/>
        <end position="35"/>
    </location>
</feature>
<organism evidence="2 3">
    <name type="scientific">Ideonella aquatica</name>
    <dbReference type="NCBI Taxonomy" id="2824119"/>
    <lineage>
        <taxon>Bacteria</taxon>
        <taxon>Pseudomonadati</taxon>
        <taxon>Pseudomonadota</taxon>
        <taxon>Betaproteobacteria</taxon>
        <taxon>Burkholderiales</taxon>
        <taxon>Sphaerotilaceae</taxon>
        <taxon>Ideonella</taxon>
    </lineage>
</organism>
<evidence type="ECO:0000313" key="3">
    <source>
        <dbReference type="Proteomes" id="UP000678374"/>
    </source>
</evidence>
<accession>A0A940YLW7</accession>
<evidence type="ECO:0000313" key="2">
    <source>
        <dbReference type="EMBL" id="MBQ0962019.1"/>
    </source>
</evidence>
<reference evidence="2" key="1">
    <citation type="submission" date="2021-04" db="EMBL/GenBank/DDBJ databases">
        <title>The genome sequence of Ideonella sp. 4Y11.</title>
        <authorList>
            <person name="Liu Y."/>
        </authorList>
    </citation>
    <scope>NUCLEOTIDE SEQUENCE</scope>
    <source>
        <strain evidence="2">4Y11</strain>
    </source>
</reference>
<dbReference type="PANTHER" id="PTHR41260">
    <property type="entry name" value="PROTEIN ECSC"/>
    <property type="match status" value="1"/>
</dbReference>
<dbReference type="RefSeq" id="WP_210804700.1">
    <property type="nucleotide sequence ID" value="NZ_JAGQDE010000057.1"/>
</dbReference>